<dbReference type="Proteomes" id="UP000192266">
    <property type="component" value="Unassembled WGS sequence"/>
</dbReference>
<dbReference type="AlphaFoldDB" id="A0A1W1W0P8"/>
<evidence type="ECO:0000256" key="1">
    <source>
        <dbReference type="SAM" id="MobiDB-lite"/>
    </source>
</evidence>
<feature type="region of interest" description="Disordered" evidence="1">
    <location>
        <begin position="1"/>
        <end position="40"/>
    </location>
</feature>
<feature type="compositionally biased region" description="Basic and acidic residues" evidence="1">
    <location>
        <begin position="14"/>
        <end position="29"/>
    </location>
</feature>
<evidence type="ECO:0000313" key="2">
    <source>
        <dbReference type="EMBL" id="SMB99197.1"/>
    </source>
</evidence>
<name>A0A1W1W0P8_9BACT</name>
<protein>
    <submittedName>
        <fullName evidence="2">Uncharacterized protein</fullName>
    </submittedName>
</protein>
<dbReference type="EMBL" id="FWWW01000091">
    <property type="protein sequence ID" value="SMB99197.1"/>
    <property type="molecule type" value="Genomic_DNA"/>
</dbReference>
<keyword evidence="3" id="KW-1185">Reference proteome</keyword>
<evidence type="ECO:0000313" key="3">
    <source>
        <dbReference type="Proteomes" id="UP000192266"/>
    </source>
</evidence>
<dbReference type="STRING" id="645990.SAMN00120144_0066"/>
<sequence length="40" mass="4435">MSSQTRSTGVLKPWRTEALAHQKASEKGCQENANHPVVRT</sequence>
<proteinExistence type="predicted"/>
<accession>A0A1W1W0P8</accession>
<organism evidence="2 3">
    <name type="scientific">Hymenobacter roseosalivarius DSM 11622</name>
    <dbReference type="NCBI Taxonomy" id="645990"/>
    <lineage>
        <taxon>Bacteria</taxon>
        <taxon>Pseudomonadati</taxon>
        <taxon>Bacteroidota</taxon>
        <taxon>Cytophagia</taxon>
        <taxon>Cytophagales</taxon>
        <taxon>Hymenobacteraceae</taxon>
        <taxon>Hymenobacter</taxon>
    </lineage>
</organism>
<reference evidence="2 3" key="1">
    <citation type="submission" date="2017-04" db="EMBL/GenBank/DDBJ databases">
        <authorList>
            <person name="Afonso C.L."/>
            <person name="Miller P.J."/>
            <person name="Scott M.A."/>
            <person name="Spackman E."/>
            <person name="Goraichik I."/>
            <person name="Dimitrov K.M."/>
            <person name="Suarez D.L."/>
            <person name="Swayne D.E."/>
        </authorList>
    </citation>
    <scope>NUCLEOTIDE SEQUENCE [LARGE SCALE GENOMIC DNA]</scope>
    <source>
        <strain evidence="2 3">DSM 11622</strain>
    </source>
</reference>
<gene>
    <name evidence="2" type="ORF">SAMN00120144_0066</name>
</gene>